<dbReference type="AlphaFoldDB" id="A0A9P0MQS0"/>
<sequence>MGKFAIVRKMSGSFAEVSRFAARLSPYLDKYSHFTFLRPTPLSFSSNVTLSLCGGREYCKAYSMRPALPKEAITDTLSTSAENSSSSIKAKNSSKTSAIRARARIDDARKQSFSIRPLGNNLES</sequence>
<evidence type="ECO:0000313" key="3">
    <source>
        <dbReference type="Proteomes" id="UP001152798"/>
    </source>
</evidence>
<feature type="region of interest" description="Disordered" evidence="1">
    <location>
        <begin position="79"/>
        <end position="101"/>
    </location>
</feature>
<gene>
    <name evidence="2" type="ORF">NEZAVI_LOCUS9019</name>
</gene>
<protein>
    <submittedName>
        <fullName evidence="2">Uncharacterized protein</fullName>
    </submittedName>
</protein>
<feature type="compositionally biased region" description="Low complexity" evidence="1">
    <location>
        <begin position="79"/>
        <end position="100"/>
    </location>
</feature>
<name>A0A9P0MQS0_NEZVI</name>
<reference evidence="2" key="1">
    <citation type="submission" date="2022-01" db="EMBL/GenBank/DDBJ databases">
        <authorList>
            <person name="King R."/>
        </authorList>
    </citation>
    <scope>NUCLEOTIDE SEQUENCE</scope>
</reference>
<organism evidence="2 3">
    <name type="scientific">Nezara viridula</name>
    <name type="common">Southern green stink bug</name>
    <name type="synonym">Cimex viridulus</name>
    <dbReference type="NCBI Taxonomy" id="85310"/>
    <lineage>
        <taxon>Eukaryota</taxon>
        <taxon>Metazoa</taxon>
        <taxon>Ecdysozoa</taxon>
        <taxon>Arthropoda</taxon>
        <taxon>Hexapoda</taxon>
        <taxon>Insecta</taxon>
        <taxon>Pterygota</taxon>
        <taxon>Neoptera</taxon>
        <taxon>Paraneoptera</taxon>
        <taxon>Hemiptera</taxon>
        <taxon>Heteroptera</taxon>
        <taxon>Panheteroptera</taxon>
        <taxon>Pentatomomorpha</taxon>
        <taxon>Pentatomoidea</taxon>
        <taxon>Pentatomidae</taxon>
        <taxon>Pentatominae</taxon>
        <taxon>Nezara</taxon>
    </lineage>
</organism>
<dbReference type="Proteomes" id="UP001152798">
    <property type="component" value="Chromosome 4"/>
</dbReference>
<accession>A0A9P0MQS0</accession>
<proteinExistence type="predicted"/>
<evidence type="ECO:0000256" key="1">
    <source>
        <dbReference type="SAM" id="MobiDB-lite"/>
    </source>
</evidence>
<keyword evidence="3" id="KW-1185">Reference proteome</keyword>
<dbReference type="EMBL" id="OV725080">
    <property type="protein sequence ID" value="CAH1399596.1"/>
    <property type="molecule type" value="Genomic_DNA"/>
</dbReference>
<evidence type="ECO:0000313" key="2">
    <source>
        <dbReference type="EMBL" id="CAH1399596.1"/>
    </source>
</evidence>